<feature type="compositionally biased region" description="Low complexity" evidence="2">
    <location>
        <begin position="1304"/>
        <end position="1331"/>
    </location>
</feature>
<feature type="compositionally biased region" description="Low complexity" evidence="2">
    <location>
        <begin position="706"/>
        <end position="726"/>
    </location>
</feature>
<feature type="region of interest" description="Disordered" evidence="2">
    <location>
        <begin position="301"/>
        <end position="427"/>
    </location>
</feature>
<feature type="compositionally biased region" description="Low complexity" evidence="2">
    <location>
        <begin position="900"/>
        <end position="929"/>
    </location>
</feature>
<feature type="compositionally biased region" description="Basic and acidic residues" evidence="2">
    <location>
        <begin position="540"/>
        <end position="550"/>
    </location>
</feature>
<feature type="compositionally biased region" description="Polar residues" evidence="2">
    <location>
        <begin position="2154"/>
        <end position="2165"/>
    </location>
</feature>
<sequence>MDGGSDKRKLEELKKLLAEERHYSKNTIGKLQKEIQRLKRDNSKTPQELRASLLKEVDKERMMRLASEQRVVDMQLESDSCRARLHSLQEEFRKMEEMVANMLQYKVKIDQLKQENASMKTSYENNLQKYCSHISSLERDNMLLRNQVKKMEAQVHGKGDERDKTKLLLERLKMVEAENSSLVLENEQQRQQYEKCLDEIANQVVQALLAQKTLREECLKLQTRVQDLELQNKHLNTMFKHRLRITSDSVLQVQHTACITTNQLCRTTVTESASGDADIMPGDMTLEFLNNAESLQSMCSELIGDDSPGKPQLSSPPPWLKEKLNAAGGDTSPSSTASSASTASPGSLEGKDVTMQTKIETEFPVNNSSPKMKHIRVISSRTRSLEREYMRSSCWQQQRDRGEYRSRRGSETEKSGLSHTSLKQSTSADAISHYGIGNKVSSSFISSTSSHDRLAPQSLLQTLPTDSGPAVLLAGADFNHKSFEAFNKNFEKLLAKSTSEDKNTTPQIPALLSQGEQLTGNQSKSSKKQTPPKKNFIGKNSEKVKDDIHTKAKNSAPLRNPFSDIQRTPKSPSNATTGQYYYYDYSDEDSDSRPVSRDFSTASTMSLNELLDSSLEGEVAIDDDFFSDWSSVCFSPRNRIENMSGVAISNQAMQSRLTSTSGSRSTSSSPENPGMSVQNKKDGRCKVSPRIHPSAQNSEVSQGCDTMIDSSSTSSSSMTGPNSLSMHPTKSKLSDNVTRTQVSVEVHSESQAKFLPSPSPSPNPSQKSDLGYGSKSSHSQSSSSPSPALSQRGAPPWLHSTKDPHSFTRNELLSLVINKDPMGSPKNAAASSLSSSQSPKLVRPGQLILAPQDKNFTFQGFSSTSSTSSEDRSPLKMFESKHNSDMKSSVIEVKKDGTFVHPSQSLVDSSSDNSSSVPGSPLSPLKSPLKLPPPVAKKPMRAVKPEARAPPNDNIDKPLGSKNNITVGYVFHDGQPFPGHSVSHSMDNFIKMALKESKHTSTHTGMDSGGSSIQTKCQSSDSSFENLKVERSGSKDDGYSTMSSDIHPEVLEKFSDTLTRKFSEAEAEQFKNTLRYTGHEVDVSHVFDRQHSDLTVPSRDRSFDFTSDPDSALETSVHSTAEMVTSSSSQISTSSSDFPLSPCTSKVSKIAKLFDSENTKVNFIHGASSSLQCNYSVPQSTKGAGNLITTSPVSPNAIISSFQQPESPRRLANEFHKNSRTSNISMNSVKTTPGSPKSVNKNVSCAKLVTSGSQSGIPVLSMGKKSVEVKASKPDSPVPMCLSIKRLPKGFYSSNTTRNTVNPVEKQVSVQDSVQSTTGQSGSTGQETSESPPACKLERSNQAVSKPEKSVAMSIPAGNSGQSVQSINSVVSKVTKESTLQTKNQLLCASNRSNNVSSIKYKVPAGVSNVDPKVVSGSLSNIRDETVQVSASKTPGVSASKCESAESQRKRPCVVLTNQFYQQFSSDSDTTEEEKDSPRFIPSQNNVSESSSPHTSLKIINSCSGSRALATDPSSALTKFKAESCALAASTSMQNNRSSDHLSSFVYQQLSQCQTNHPLPQPSNQFPSKSSIKVKLTHSLRRSKSEQCLSTKQKCRSGQREGSQWDSGRILDRSTSMTELDRLNSVSIHQHSGPYGWLMWDSSIEPQDSDKHHFAWGLLQSPLSSFTASKTPKLYPQHQKHQPGVYYHYSPYHQALRLDLSDVTELDEDGSELATTRDSLDSNLALNESPGLGVEEQKRFNSQFYSLCKVDSNRSLLSSGNESRDKSSLTSLNEILSCKSIDGGGDVCHSDVDDEIALREFDEISRQIAGLSKTVDELNQSLSSLNSGEFEPTSHHSLMSSPRPTSSGASRVDVIDGYHWVEDEFFLTSSNGEIIIGGSNLAKEDSFNDIFAQNSSFDLNSTEDATEEFYRVPLHKKSGPQMDGQDEIFASSCFNTVREKHNFEAGAMDSNSSSGRNEGRGEMNGEVDVVKGNNEVCNQNEFFSGSNNDSDDSLASDIGLDHMMCQRLFGCKDHIQQSSDCNPSLDLGRLLKCFANSEKDAINAKDSTSTNECAFTDAKSILRKWNLAQKSEALQDQEPEISVLENNEVTAPAKETRDVGIDAMSHSQRSLSTSFDSFDQSVISVGTYDFSQSKGDNREKSDDVDHPSLRLKSQENVQGISSDSKSWNAGDATIISHGGCESGPSSLPLLNVKELSQNRAMAKENPASYSDFVADLKVSAASSLVLPPKLPPRSPIITNGSLHVGLDRDIPPLPPPPLCLNNEPCHHSLPSYIPHSQTVVRPHSPYVNQQNTALLGQRSRWNARPLSDSLIVKNRSPCSAPSTAPPLPPRHPQISQTLDGGPRMLVQPHRFQQVETEECGLPSFQHYLIDKQKASSTSSCTFPRPRSHSETSNSVNRSSGPMDRMKDDMTPSRIPRRKLKTRRELSKLKQSSERSSLESGARSPDTSLPILRHSRELSSPTAKGDSKD</sequence>
<feature type="compositionally biased region" description="Basic and acidic residues" evidence="2">
    <location>
        <begin position="2135"/>
        <end position="2148"/>
    </location>
</feature>
<feature type="compositionally biased region" description="Polar residues" evidence="2">
    <location>
        <begin position="417"/>
        <end position="427"/>
    </location>
</feature>
<feature type="region of interest" description="Disordered" evidence="2">
    <location>
        <begin position="2373"/>
        <end position="2468"/>
    </location>
</feature>
<evidence type="ECO:0000313" key="4">
    <source>
        <dbReference type="RefSeq" id="XP_055869442.1"/>
    </source>
</evidence>
<evidence type="ECO:0000256" key="2">
    <source>
        <dbReference type="SAM" id="MobiDB-lite"/>
    </source>
</evidence>
<accession>A0A9W2Z3D6</accession>
<gene>
    <name evidence="4" type="primary">LOC106072418</name>
</gene>
<feature type="compositionally biased region" description="Polar residues" evidence="2">
    <location>
        <begin position="2390"/>
        <end position="2399"/>
    </location>
</feature>
<feature type="compositionally biased region" description="Low complexity" evidence="2">
    <location>
        <begin position="655"/>
        <end position="669"/>
    </location>
</feature>
<name>A0A9W2Z3D6_BIOGL</name>
<feature type="compositionally biased region" description="Low complexity" evidence="2">
    <location>
        <begin position="828"/>
        <end position="838"/>
    </location>
</feature>
<feature type="region of interest" description="Disordered" evidence="2">
    <location>
        <begin position="1587"/>
        <end position="1610"/>
    </location>
</feature>
<feature type="region of interest" description="Disordered" evidence="2">
    <location>
        <begin position="1097"/>
        <end position="1139"/>
    </location>
</feature>
<feature type="region of interest" description="Disordered" evidence="2">
    <location>
        <begin position="2313"/>
        <end position="2339"/>
    </location>
</feature>
<feature type="compositionally biased region" description="Polar residues" evidence="2">
    <location>
        <begin position="1835"/>
        <end position="1848"/>
    </location>
</feature>
<feature type="compositionally biased region" description="Polar residues" evidence="2">
    <location>
        <begin position="694"/>
        <end position="704"/>
    </location>
</feature>
<feature type="compositionally biased region" description="Polar residues" evidence="2">
    <location>
        <begin position="354"/>
        <end position="370"/>
    </location>
</feature>
<keyword evidence="1" id="KW-0175">Coiled coil</keyword>
<feature type="region of interest" description="Disordered" evidence="2">
    <location>
        <begin position="1465"/>
        <end position="1495"/>
    </location>
</feature>
<dbReference type="OrthoDB" id="8930856at2759"/>
<dbReference type="GO" id="GO:0001578">
    <property type="term" value="P:microtubule bundle formation"/>
    <property type="evidence" value="ECO:0007669"/>
    <property type="project" value="TreeGrafter"/>
</dbReference>
<feature type="compositionally biased region" description="Low complexity" evidence="2">
    <location>
        <begin position="764"/>
        <end position="790"/>
    </location>
</feature>
<organism evidence="3 4">
    <name type="scientific">Biomphalaria glabrata</name>
    <name type="common">Bloodfluke planorb</name>
    <name type="synonym">Freshwater snail</name>
    <dbReference type="NCBI Taxonomy" id="6526"/>
    <lineage>
        <taxon>Eukaryota</taxon>
        <taxon>Metazoa</taxon>
        <taxon>Spiralia</taxon>
        <taxon>Lophotrochozoa</taxon>
        <taxon>Mollusca</taxon>
        <taxon>Gastropoda</taxon>
        <taxon>Heterobranchia</taxon>
        <taxon>Euthyneura</taxon>
        <taxon>Panpulmonata</taxon>
        <taxon>Hygrophila</taxon>
        <taxon>Lymnaeoidea</taxon>
        <taxon>Planorbidae</taxon>
        <taxon>Biomphalaria</taxon>
    </lineage>
</organism>
<dbReference type="PANTHER" id="PTHR21740">
    <property type="entry name" value="NCK-ASSOCIATED PROTEIN 5"/>
    <property type="match status" value="1"/>
</dbReference>
<dbReference type="GeneID" id="106072418"/>
<feature type="compositionally biased region" description="Polar residues" evidence="2">
    <location>
        <begin position="1482"/>
        <end position="1495"/>
    </location>
</feature>
<feature type="compositionally biased region" description="Polar residues" evidence="2">
    <location>
        <begin position="563"/>
        <end position="579"/>
    </location>
</feature>
<feature type="region of interest" description="Disordered" evidence="2">
    <location>
        <begin position="2129"/>
        <end position="2165"/>
    </location>
</feature>
<reference evidence="4" key="1">
    <citation type="submission" date="2025-08" db="UniProtKB">
        <authorList>
            <consortium name="RefSeq"/>
        </authorList>
    </citation>
    <scope>IDENTIFICATION</scope>
</reference>
<feature type="compositionally biased region" description="Basic and acidic residues" evidence="2">
    <location>
        <begin position="869"/>
        <end position="885"/>
    </location>
</feature>
<feature type="compositionally biased region" description="Basic and acidic residues" evidence="2">
    <location>
        <begin position="2422"/>
        <end position="2436"/>
    </location>
</feature>
<dbReference type="PANTHER" id="PTHR21740:SF8">
    <property type="entry name" value="NCK-ASSOCIATED PROTEIN 5"/>
    <property type="match status" value="1"/>
</dbReference>
<feature type="region of interest" description="Disordered" evidence="2">
    <location>
        <begin position="512"/>
        <end position="579"/>
    </location>
</feature>
<evidence type="ECO:0000256" key="1">
    <source>
        <dbReference type="SAM" id="Coils"/>
    </source>
</evidence>
<dbReference type="RefSeq" id="XP_055869442.1">
    <property type="nucleotide sequence ID" value="XM_056013467.1"/>
</dbReference>
<feature type="compositionally biased region" description="Polar residues" evidence="2">
    <location>
        <begin position="1292"/>
        <end position="1302"/>
    </location>
</feature>
<dbReference type="GO" id="GO:0035371">
    <property type="term" value="C:microtubule plus-end"/>
    <property type="evidence" value="ECO:0007669"/>
    <property type="project" value="TreeGrafter"/>
</dbReference>
<protein>
    <submittedName>
        <fullName evidence="4">Uncharacterized protein LOC106072418 isoform X1</fullName>
    </submittedName>
</protein>
<dbReference type="OMA" id="AITESCH"/>
<feature type="compositionally biased region" description="Basic and acidic residues" evidence="2">
    <location>
        <begin position="398"/>
        <end position="416"/>
    </location>
</feature>
<feature type="compositionally biased region" description="Polar residues" evidence="2">
    <location>
        <begin position="1104"/>
        <end position="1124"/>
    </location>
</feature>
<feature type="compositionally biased region" description="Low complexity" evidence="2">
    <location>
        <begin position="1125"/>
        <end position="1136"/>
    </location>
</feature>
<feature type="compositionally biased region" description="Low complexity" evidence="2">
    <location>
        <begin position="326"/>
        <end position="347"/>
    </location>
</feature>
<feature type="region of interest" description="Disordered" evidence="2">
    <location>
        <begin position="818"/>
        <end position="960"/>
    </location>
</feature>
<feature type="coiled-coil region" evidence="1">
    <location>
        <begin position="78"/>
        <end position="238"/>
    </location>
</feature>
<feature type="region of interest" description="Disordered" evidence="2">
    <location>
        <begin position="653"/>
        <end position="805"/>
    </location>
</feature>
<feature type="compositionally biased region" description="Polar residues" evidence="2">
    <location>
        <begin position="734"/>
        <end position="743"/>
    </location>
</feature>
<evidence type="ECO:0000313" key="3">
    <source>
        <dbReference type="Proteomes" id="UP001165740"/>
    </source>
</evidence>
<dbReference type="Proteomes" id="UP001165740">
    <property type="component" value="Chromosome 16"/>
</dbReference>
<feature type="region of interest" description="Disordered" evidence="2">
    <location>
        <begin position="1292"/>
        <end position="1363"/>
    </location>
</feature>
<keyword evidence="3" id="KW-1185">Reference proteome</keyword>
<feature type="region of interest" description="Disordered" evidence="2">
    <location>
        <begin position="1824"/>
        <end position="1848"/>
    </location>
</feature>
<dbReference type="InterPro" id="IPR026163">
    <property type="entry name" value="Nckap5l"/>
</dbReference>
<dbReference type="GO" id="GO:0007019">
    <property type="term" value="P:microtubule depolymerization"/>
    <property type="evidence" value="ECO:0007669"/>
    <property type="project" value="TreeGrafter"/>
</dbReference>
<proteinExistence type="predicted"/>